<proteinExistence type="predicted"/>
<dbReference type="InterPro" id="IPR036874">
    <property type="entry name" value="Carbonic_anhydrase_sf"/>
</dbReference>
<evidence type="ECO:0000256" key="1">
    <source>
        <dbReference type="SAM" id="MobiDB-lite"/>
    </source>
</evidence>
<dbReference type="SUPFAM" id="SSF53056">
    <property type="entry name" value="beta-carbonic anhydrase, cab"/>
    <property type="match status" value="1"/>
</dbReference>
<evidence type="ECO:0000313" key="2">
    <source>
        <dbReference type="EMBL" id="BBO34304.1"/>
    </source>
</evidence>
<accession>A0A5K7XBV4</accession>
<dbReference type="AlphaFoldDB" id="A0A5K7XBV4"/>
<dbReference type="Gene3D" id="3.40.1050.10">
    <property type="entry name" value="Carbonic anhydrase"/>
    <property type="match status" value="1"/>
</dbReference>
<gene>
    <name evidence="2" type="ORF">PLANPX_3916</name>
</gene>
<evidence type="ECO:0000313" key="3">
    <source>
        <dbReference type="Proteomes" id="UP000326837"/>
    </source>
</evidence>
<dbReference type="Proteomes" id="UP000326837">
    <property type="component" value="Chromosome"/>
</dbReference>
<protein>
    <recommendedName>
        <fullName evidence="4">Carbonic anhydrase</fullName>
    </recommendedName>
</protein>
<feature type="region of interest" description="Disordered" evidence="1">
    <location>
        <begin position="160"/>
        <end position="181"/>
    </location>
</feature>
<dbReference type="RefSeq" id="WP_232536152.1">
    <property type="nucleotide sequence ID" value="NZ_AP021861.1"/>
</dbReference>
<dbReference type="KEGG" id="lpav:PLANPX_3916"/>
<sequence>MASSSKSKTMLDYEPPHENVLLISCMDLRLLDDIVTFMNGDNLCNRYDHLVFAGAALGATGVKKGSARTLDEWYKTFIAHLDAAKELHEVKDVYILEHRACGAYTKKFHIHDLDASPEVELDWHAYYATLLEKDINQWSQANNWPLTIHKFMMDLRGQVTLLPDKNSPPTKGSKNGGKKKK</sequence>
<organism evidence="2 3">
    <name type="scientific">Lacipirellula parvula</name>
    <dbReference type="NCBI Taxonomy" id="2650471"/>
    <lineage>
        <taxon>Bacteria</taxon>
        <taxon>Pseudomonadati</taxon>
        <taxon>Planctomycetota</taxon>
        <taxon>Planctomycetia</taxon>
        <taxon>Pirellulales</taxon>
        <taxon>Lacipirellulaceae</taxon>
        <taxon>Lacipirellula</taxon>
    </lineage>
</organism>
<dbReference type="GO" id="GO:0008270">
    <property type="term" value="F:zinc ion binding"/>
    <property type="evidence" value="ECO:0007669"/>
    <property type="project" value="InterPro"/>
</dbReference>
<reference evidence="3" key="1">
    <citation type="submission" date="2019-10" db="EMBL/GenBank/DDBJ databases">
        <title>Lacipirellula parvula gen. nov., sp. nov., representing a lineage of planctomycetes widespread in freshwater anoxic habitats, and description of the family Lacipirellulaceae.</title>
        <authorList>
            <person name="Dedysh S.N."/>
            <person name="Kulichevskaya I.S."/>
            <person name="Beletsky A.V."/>
            <person name="Rakitin A.L."/>
            <person name="Mardanov A.V."/>
            <person name="Ivanova A.A."/>
            <person name="Saltykova V.X."/>
            <person name="Rijpstra W.I.C."/>
            <person name="Sinninghe Damste J.S."/>
            <person name="Ravin N.V."/>
        </authorList>
    </citation>
    <scope>NUCLEOTIDE SEQUENCE [LARGE SCALE GENOMIC DNA]</scope>
    <source>
        <strain evidence="3">PX69</strain>
    </source>
</reference>
<dbReference type="EMBL" id="AP021861">
    <property type="protein sequence ID" value="BBO34304.1"/>
    <property type="molecule type" value="Genomic_DNA"/>
</dbReference>
<name>A0A5K7XBV4_9BACT</name>
<dbReference type="GO" id="GO:0004089">
    <property type="term" value="F:carbonate dehydratase activity"/>
    <property type="evidence" value="ECO:0007669"/>
    <property type="project" value="InterPro"/>
</dbReference>
<evidence type="ECO:0008006" key="4">
    <source>
        <dbReference type="Google" id="ProtNLM"/>
    </source>
</evidence>
<keyword evidence="3" id="KW-1185">Reference proteome</keyword>